<dbReference type="PANTHER" id="PTHR43675">
    <property type="entry name" value="ARSENITE METHYLTRANSFERASE"/>
    <property type="match status" value="1"/>
</dbReference>
<feature type="region of interest" description="Disordered" evidence="1">
    <location>
        <begin position="59"/>
        <end position="101"/>
    </location>
</feature>
<evidence type="ECO:0000256" key="1">
    <source>
        <dbReference type="SAM" id="MobiDB-lite"/>
    </source>
</evidence>
<name>G0UYS6_TRYCI</name>
<dbReference type="InterPro" id="IPR026669">
    <property type="entry name" value="Arsenite_MeTrfase-like"/>
</dbReference>
<gene>
    <name evidence="2" type="ORF">TCIL3000_10_13260</name>
</gene>
<dbReference type="GO" id="GO:0008168">
    <property type="term" value="F:methyltransferase activity"/>
    <property type="evidence" value="ECO:0007669"/>
    <property type="project" value="TreeGrafter"/>
</dbReference>
<protein>
    <recommendedName>
        <fullName evidence="3">Methyltransferase type 11 domain-containing protein</fullName>
    </recommendedName>
</protein>
<dbReference type="InterPro" id="IPR029063">
    <property type="entry name" value="SAM-dependent_MTases_sf"/>
</dbReference>
<evidence type="ECO:0008006" key="3">
    <source>
        <dbReference type="Google" id="ProtNLM"/>
    </source>
</evidence>
<organism evidence="2">
    <name type="scientific">Trypanosoma congolense (strain IL3000)</name>
    <dbReference type="NCBI Taxonomy" id="1068625"/>
    <lineage>
        <taxon>Eukaryota</taxon>
        <taxon>Discoba</taxon>
        <taxon>Euglenozoa</taxon>
        <taxon>Kinetoplastea</taxon>
        <taxon>Metakinetoplastina</taxon>
        <taxon>Trypanosomatida</taxon>
        <taxon>Trypanosomatidae</taxon>
        <taxon>Trypanosoma</taxon>
        <taxon>Nannomonas</taxon>
    </lineage>
</organism>
<dbReference type="AlphaFoldDB" id="G0UYS6"/>
<evidence type="ECO:0000313" key="2">
    <source>
        <dbReference type="EMBL" id="CCC94543.1"/>
    </source>
</evidence>
<proteinExistence type="predicted"/>
<feature type="compositionally biased region" description="Basic and acidic residues" evidence="1">
    <location>
        <begin position="67"/>
        <end position="86"/>
    </location>
</feature>
<dbReference type="Gene3D" id="3.40.50.150">
    <property type="entry name" value="Vaccinia Virus protein VP39"/>
    <property type="match status" value="1"/>
</dbReference>
<dbReference type="EMBL" id="HE575323">
    <property type="protein sequence ID" value="CCC94543.1"/>
    <property type="molecule type" value="Genomic_DNA"/>
</dbReference>
<dbReference type="VEuPathDB" id="TriTrypDB:TcIL3000_10_13260"/>
<sequence length="477" mass="53534">MRGTASPGNPSENSAGANVEEIFAAVRPILEGAGLSSWSNSNVTVFLSLLREFCESQRRRRPHHAKERQFHQCEKEDAGDEGRGCDSENNDSGGSCDDDDSLVRMEMGRSLTKLRRYLKQCIPYGAVREPTTPHALAVSGDENNSTRGESTTGMQLETPVTQPVYAVDAFLYLEEDIDTLKKQGHISRDYCRTCGSVDIGLCQFITHSFSQDQLIFISCYLLRALGDTSYCLARDGLLQPRDPTQTCSEMPPISCRSIVDVGSRLGVVPLACYFASKQRCLPTTRQVTGIEVDDKFIAIQQEAFRLFAASPATLTLNLIHSNCFEGKGTEALRCADVLVLHNIFEYFTASAEEHLRSWKRLRELVARRGQLLICRPSLQETFGNFSEETVRTVFAGAAPSENGTPCKRRRTESPAGTVTLTEWWQSWVMEVDVRYVRELFLEQQRSLDGDDDHDSHSSEWQDELVEELEELRVYVVL</sequence>
<reference evidence="2" key="1">
    <citation type="journal article" date="2012" name="Proc. Natl. Acad. Sci. U.S.A.">
        <title>Antigenic diversity is generated by distinct evolutionary mechanisms in African trypanosome species.</title>
        <authorList>
            <person name="Jackson A.P."/>
            <person name="Berry A."/>
            <person name="Aslett M."/>
            <person name="Allison H.C."/>
            <person name="Burton P."/>
            <person name="Vavrova-Anderson J."/>
            <person name="Brown R."/>
            <person name="Browne H."/>
            <person name="Corton N."/>
            <person name="Hauser H."/>
            <person name="Gamble J."/>
            <person name="Gilderthorp R."/>
            <person name="Marcello L."/>
            <person name="McQuillan J."/>
            <person name="Otto T.D."/>
            <person name="Quail M.A."/>
            <person name="Sanders M.J."/>
            <person name="van Tonder A."/>
            <person name="Ginger M.L."/>
            <person name="Field M.C."/>
            <person name="Barry J.D."/>
            <person name="Hertz-Fowler C."/>
            <person name="Berriman M."/>
        </authorList>
    </citation>
    <scope>NUCLEOTIDE SEQUENCE</scope>
    <source>
        <strain evidence="2">IL3000</strain>
    </source>
</reference>
<dbReference type="SUPFAM" id="SSF53335">
    <property type="entry name" value="S-adenosyl-L-methionine-dependent methyltransferases"/>
    <property type="match status" value="1"/>
</dbReference>
<accession>G0UYS6</accession>
<dbReference type="PANTHER" id="PTHR43675:SF1">
    <property type="entry name" value="RIKEN CDNA 2700097O09 GENE"/>
    <property type="match status" value="1"/>
</dbReference>